<dbReference type="OrthoDB" id="7838608at2"/>
<protein>
    <recommendedName>
        <fullName evidence="5">ABC-type quaternary amine transporter</fullName>
        <ecNumber evidence="5">7.6.2.9</ecNumber>
    </recommendedName>
</protein>
<dbReference type="Proteomes" id="UP000237752">
    <property type="component" value="Unassembled WGS sequence"/>
</dbReference>
<dbReference type="PANTHER" id="PTHR43117:SF4">
    <property type="entry name" value="OSMOPROTECTANT IMPORT ATP-BINDING PROTEIN OSMV"/>
    <property type="match status" value="1"/>
</dbReference>
<accession>A0A2T0ZXY6</accession>
<dbReference type="EMBL" id="PVUE01000011">
    <property type="protein sequence ID" value="PRZ41216.1"/>
    <property type="molecule type" value="Genomic_DNA"/>
</dbReference>
<evidence type="ECO:0000259" key="6">
    <source>
        <dbReference type="PROSITE" id="PS50893"/>
    </source>
</evidence>
<dbReference type="PROSITE" id="PS50893">
    <property type="entry name" value="ABC_TRANSPORTER_2"/>
    <property type="match status" value="1"/>
</dbReference>
<dbReference type="AlphaFoldDB" id="A0A2T0ZXY6"/>
<dbReference type="InterPro" id="IPR017871">
    <property type="entry name" value="ABC_transporter-like_CS"/>
</dbReference>
<evidence type="ECO:0000256" key="5">
    <source>
        <dbReference type="ARBA" id="ARBA00066388"/>
    </source>
</evidence>
<dbReference type="SUPFAM" id="SSF52540">
    <property type="entry name" value="P-loop containing nucleoside triphosphate hydrolases"/>
    <property type="match status" value="1"/>
</dbReference>
<evidence type="ECO:0000256" key="4">
    <source>
        <dbReference type="ARBA" id="ARBA00022840"/>
    </source>
</evidence>
<evidence type="ECO:0000313" key="8">
    <source>
        <dbReference type="Proteomes" id="UP000237752"/>
    </source>
</evidence>
<dbReference type="PROSITE" id="PS00211">
    <property type="entry name" value="ABC_TRANSPORTER_1"/>
    <property type="match status" value="1"/>
</dbReference>
<evidence type="ECO:0000256" key="2">
    <source>
        <dbReference type="ARBA" id="ARBA00022448"/>
    </source>
</evidence>
<gene>
    <name evidence="7" type="ORF">CLV47_11193</name>
</gene>
<dbReference type="GO" id="GO:0005524">
    <property type="term" value="F:ATP binding"/>
    <property type="evidence" value="ECO:0007669"/>
    <property type="project" value="UniProtKB-KW"/>
</dbReference>
<comment type="caution">
    <text evidence="7">The sequence shown here is derived from an EMBL/GenBank/DDBJ whole genome shotgun (WGS) entry which is preliminary data.</text>
</comment>
<dbReference type="RefSeq" id="WP_106349587.1">
    <property type="nucleotide sequence ID" value="NZ_PVUE01000011.1"/>
</dbReference>
<keyword evidence="3" id="KW-0547">Nucleotide-binding</keyword>
<dbReference type="FunFam" id="3.40.50.300:FF:000425">
    <property type="entry name" value="Probable ABC transporter, ATP-binding subunit"/>
    <property type="match status" value="1"/>
</dbReference>
<dbReference type="SMART" id="SM00382">
    <property type="entry name" value="AAA"/>
    <property type="match status" value="1"/>
</dbReference>
<reference evidence="7 8" key="1">
    <citation type="submission" date="2018-03" db="EMBL/GenBank/DDBJ databases">
        <title>Genomic Encyclopedia of Archaeal and Bacterial Type Strains, Phase II (KMG-II): from individual species to whole genera.</title>
        <authorList>
            <person name="Goeker M."/>
        </authorList>
    </citation>
    <scope>NUCLEOTIDE SEQUENCE [LARGE SCALE GENOMIC DNA]</scope>
    <source>
        <strain evidence="7 8">DSM 100065</strain>
    </source>
</reference>
<keyword evidence="2" id="KW-0813">Transport</keyword>
<dbReference type="Gene3D" id="3.40.50.300">
    <property type="entry name" value="P-loop containing nucleotide triphosphate hydrolases"/>
    <property type="match status" value="1"/>
</dbReference>
<name>A0A2T0ZXY6_9ACTN</name>
<comment type="similarity">
    <text evidence="1">Belongs to the ABC transporter superfamily.</text>
</comment>
<dbReference type="PANTHER" id="PTHR43117">
    <property type="entry name" value="OSMOPROTECTANT IMPORT ATP-BINDING PROTEIN OSMV"/>
    <property type="match status" value="1"/>
</dbReference>
<evidence type="ECO:0000256" key="1">
    <source>
        <dbReference type="ARBA" id="ARBA00005417"/>
    </source>
</evidence>
<keyword evidence="4 7" id="KW-0067">ATP-binding</keyword>
<proteinExistence type="inferred from homology"/>
<dbReference type="Pfam" id="PF00005">
    <property type="entry name" value="ABC_tran"/>
    <property type="match status" value="1"/>
</dbReference>
<dbReference type="GO" id="GO:0016887">
    <property type="term" value="F:ATP hydrolysis activity"/>
    <property type="evidence" value="ECO:0007669"/>
    <property type="project" value="InterPro"/>
</dbReference>
<dbReference type="InterPro" id="IPR003593">
    <property type="entry name" value="AAA+_ATPase"/>
</dbReference>
<dbReference type="GO" id="GO:0015418">
    <property type="term" value="F:ABC-type quaternary ammonium compound transporting activity"/>
    <property type="evidence" value="ECO:0007669"/>
    <property type="project" value="UniProtKB-EC"/>
</dbReference>
<dbReference type="InterPro" id="IPR027417">
    <property type="entry name" value="P-loop_NTPase"/>
</dbReference>
<keyword evidence="8" id="KW-1185">Reference proteome</keyword>
<evidence type="ECO:0000313" key="7">
    <source>
        <dbReference type="EMBL" id="PRZ41216.1"/>
    </source>
</evidence>
<evidence type="ECO:0000256" key="3">
    <source>
        <dbReference type="ARBA" id="ARBA00022741"/>
    </source>
</evidence>
<feature type="domain" description="ABC transporter" evidence="6">
    <location>
        <begin position="2"/>
        <end position="237"/>
    </location>
</feature>
<dbReference type="EC" id="7.6.2.9" evidence="5"/>
<dbReference type="InterPro" id="IPR003439">
    <property type="entry name" value="ABC_transporter-like_ATP-bd"/>
</dbReference>
<sequence length="363" mass="38406">MITFESVTKEYPDGTSAVSGLDLEIPPGKITVLVGPSGCGKTTSLRMINRMIDPTSGRVLIDGADVAGTNPAKLRRGIGYVIQNAGLFPHRTIVDNIATVPMLNGESKAKSRRTALDLLEVVGLDPAMARRYPTQLSGGQQQRVGVARALAADPPILLMDEPFSAVDPVVRHNLQEELLRLQSQLDKTIVFVTHDIDEAITIGELICVLNVGGVLEQAASPKELLENPANEFVSSFVGKDRGFRGLSFVAANGLTLAKPPVILRGDALEKSTSAWTLMVDDKRRPLGWLPPEATTTDESQPLAEGVFSPDDSVRRALDIAILAPSGSAISVDDEGVLLGTVAAGDIVESVRSNGSSATVGVTV</sequence>
<organism evidence="7 8">
    <name type="scientific">Antricoccus suffuscus</name>
    <dbReference type="NCBI Taxonomy" id="1629062"/>
    <lineage>
        <taxon>Bacteria</taxon>
        <taxon>Bacillati</taxon>
        <taxon>Actinomycetota</taxon>
        <taxon>Actinomycetes</taxon>
        <taxon>Geodermatophilales</taxon>
        <taxon>Antricoccaceae</taxon>
        <taxon>Antricoccus</taxon>
    </lineage>
</organism>